<evidence type="ECO:0000256" key="3">
    <source>
        <dbReference type="ARBA" id="ARBA00022833"/>
    </source>
</evidence>
<dbReference type="AlphaFoldDB" id="A0A2Z7DFS2"/>
<evidence type="ECO:0000256" key="1">
    <source>
        <dbReference type="ARBA" id="ARBA00022723"/>
    </source>
</evidence>
<accession>A0A2Z7DFS2</accession>
<gene>
    <name evidence="5" type="ORF">F511_29433</name>
</gene>
<feature type="domain" description="Zinc finger PMZ-type" evidence="4">
    <location>
        <begin position="17"/>
        <end position="44"/>
    </location>
</feature>
<dbReference type="GO" id="GO:0008270">
    <property type="term" value="F:zinc ion binding"/>
    <property type="evidence" value="ECO:0007669"/>
    <property type="project" value="UniProtKB-KW"/>
</dbReference>
<dbReference type="InterPro" id="IPR006564">
    <property type="entry name" value="Znf_PMZ"/>
</dbReference>
<reference evidence="5 6" key="1">
    <citation type="journal article" date="2015" name="Proc. Natl. Acad. Sci. U.S.A.">
        <title>The resurrection genome of Boea hygrometrica: A blueprint for survival of dehydration.</title>
        <authorList>
            <person name="Xiao L."/>
            <person name="Yang G."/>
            <person name="Zhang L."/>
            <person name="Yang X."/>
            <person name="Zhao S."/>
            <person name="Ji Z."/>
            <person name="Zhou Q."/>
            <person name="Hu M."/>
            <person name="Wang Y."/>
            <person name="Chen M."/>
            <person name="Xu Y."/>
            <person name="Jin H."/>
            <person name="Xiao X."/>
            <person name="Hu G."/>
            <person name="Bao F."/>
            <person name="Hu Y."/>
            <person name="Wan P."/>
            <person name="Li L."/>
            <person name="Deng X."/>
            <person name="Kuang T."/>
            <person name="Xiang C."/>
            <person name="Zhu J.K."/>
            <person name="Oliver M.J."/>
            <person name="He Y."/>
        </authorList>
    </citation>
    <scope>NUCLEOTIDE SEQUENCE [LARGE SCALE GENOMIC DNA]</scope>
    <source>
        <strain evidence="6">cv. XS01</strain>
    </source>
</reference>
<evidence type="ECO:0000313" key="5">
    <source>
        <dbReference type="EMBL" id="KZV55937.1"/>
    </source>
</evidence>
<dbReference type="Proteomes" id="UP000250235">
    <property type="component" value="Unassembled WGS sequence"/>
</dbReference>
<dbReference type="InterPro" id="IPR007527">
    <property type="entry name" value="Znf_SWIM"/>
</dbReference>
<feature type="non-terminal residue" evidence="5">
    <location>
        <position position="1"/>
    </location>
</feature>
<name>A0A2Z7DFS2_9LAMI</name>
<evidence type="ECO:0000256" key="2">
    <source>
        <dbReference type="ARBA" id="ARBA00022771"/>
    </source>
</evidence>
<evidence type="ECO:0000259" key="4">
    <source>
        <dbReference type="SMART" id="SM00575"/>
    </source>
</evidence>
<dbReference type="EMBL" id="KQ988430">
    <property type="protein sequence ID" value="KZV55937.1"/>
    <property type="molecule type" value="Genomic_DNA"/>
</dbReference>
<keyword evidence="6" id="KW-1185">Reference proteome</keyword>
<proteinExistence type="predicted"/>
<keyword evidence="1" id="KW-0479">Metal-binding</keyword>
<keyword evidence="3" id="KW-0862">Zinc</keyword>
<evidence type="ECO:0000313" key="6">
    <source>
        <dbReference type="Proteomes" id="UP000250235"/>
    </source>
</evidence>
<sequence>FEVRNSAHTSIVDLESKRCTCREFDIDRIPCSPAIAASCLSNFDFYLLCSEYYSIMLWSLAYAGRIYPVPDQNECRGTCCEEKKRPKKTK</sequence>
<dbReference type="SMART" id="SM00575">
    <property type="entry name" value="ZnF_PMZ"/>
    <property type="match status" value="1"/>
</dbReference>
<organism evidence="5 6">
    <name type="scientific">Dorcoceras hygrometricum</name>
    <dbReference type="NCBI Taxonomy" id="472368"/>
    <lineage>
        <taxon>Eukaryota</taxon>
        <taxon>Viridiplantae</taxon>
        <taxon>Streptophyta</taxon>
        <taxon>Embryophyta</taxon>
        <taxon>Tracheophyta</taxon>
        <taxon>Spermatophyta</taxon>
        <taxon>Magnoliopsida</taxon>
        <taxon>eudicotyledons</taxon>
        <taxon>Gunneridae</taxon>
        <taxon>Pentapetalae</taxon>
        <taxon>asterids</taxon>
        <taxon>lamiids</taxon>
        <taxon>Lamiales</taxon>
        <taxon>Gesneriaceae</taxon>
        <taxon>Didymocarpoideae</taxon>
        <taxon>Trichosporeae</taxon>
        <taxon>Loxocarpinae</taxon>
        <taxon>Dorcoceras</taxon>
    </lineage>
</organism>
<keyword evidence="2" id="KW-0863">Zinc-finger</keyword>
<dbReference type="OrthoDB" id="1938144at2759"/>
<protein>
    <recommendedName>
        <fullName evidence="4">Zinc finger PMZ-type domain-containing protein</fullName>
    </recommendedName>
</protein>
<dbReference type="Pfam" id="PF04434">
    <property type="entry name" value="SWIM"/>
    <property type="match status" value="1"/>
</dbReference>